<protein>
    <submittedName>
        <fullName evidence="1">Uncharacterized protein</fullName>
    </submittedName>
</protein>
<evidence type="ECO:0000313" key="2">
    <source>
        <dbReference type="Proteomes" id="UP000486351"/>
    </source>
</evidence>
<name>A0A6G0QY41_9STRA</name>
<comment type="caution">
    <text evidence="1">The sequence shown here is derived from an EMBL/GenBank/DDBJ whole genome shotgun (WGS) entry which is preliminary data.</text>
</comment>
<sequence length="85" mass="9274">MAPPSRSDVIQWIKNACASLSTTTISGGFKKTKLLQAGLREAEDQPSSEINGGELIRVLQQECVPMQAIDSRKDIEESEVEDKAV</sequence>
<evidence type="ECO:0000313" key="1">
    <source>
        <dbReference type="EMBL" id="KAE9307272.1"/>
    </source>
</evidence>
<reference evidence="1 2" key="1">
    <citation type="submission" date="2018-09" db="EMBL/GenBank/DDBJ databases">
        <title>Genomic investigation of the strawberry pathogen Phytophthora fragariae indicates pathogenicity is determined by transcriptional variation in three key races.</title>
        <authorList>
            <person name="Adams T.M."/>
            <person name="Armitage A.D."/>
            <person name="Sobczyk M.K."/>
            <person name="Bates H.J."/>
            <person name="Dunwell J.M."/>
            <person name="Nellist C.F."/>
            <person name="Harrison R.J."/>
        </authorList>
    </citation>
    <scope>NUCLEOTIDE SEQUENCE [LARGE SCALE GENOMIC DNA]</scope>
    <source>
        <strain evidence="1 2">NOV-77</strain>
    </source>
</reference>
<accession>A0A6G0QY41</accession>
<dbReference type="Proteomes" id="UP000486351">
    <property type="component" value="Unassembled WGS sequence"/>
</dbReference>
<organism evidence="1 2">
    <name type="scientific">Phytophthora fragariae</name>
    <dbReference type="NCBI Taxonomy" id="53985"/>
    <lineage>
        <taxon>Eukaryota</taxon>
        <taxon>Sar</taxon>
        <taxon>Stramenopiles</taxon>
        <taxon>Oomycota</taxon>
        <taxon>Peronosporomycetes</taxon>
        <taxon>Peronosporales</taxon>
        <taxon>Peronosporaceae</taxon>
        <taxon>Phytophthora</taxon>
    </lineage>
</organism>
<gene>
    <name evidence="1" type="ORF">PF008_g21274</name>
</gene>
<dbReference type="EMBL" id="QXFY01001890">
    <property type="protein sequence ID" value="KAE9307272.1"/>
    <property type="molecule type" value="Genomic_DNA"/>
</dbReference>
<dbReference type="AlphaFoldDB" id="A0A6G0QY41"/>
<proteinExistence type="predicted"/>